<dbReference type="Pfam" id="PF00010">
    <property type="entry name" value="HLH"/>
    <property type="match status" value="1"/>
</dbReference>
<evidence type="ECO:0000256" key="1">
    <source>
        <dbReference type="ARBA" id="ARBA00004123"/>
    </source>
</evidence>
<proteinExistence type="predicted"/>
<dbReference type="PANTHER" id="PTHR46133">
    <property type="entry name" value="BHLH TRANSCRIPTION FACTOR"/>
    <property type="match status" value="1"/>
</dbReference>
<sequence>MTSDLPTSPTTSGDYLRRRPVTCCYLRRLLTTTSGDYLRRPAATSDDLLLPPATCCYLWRPAATSGDVLRLAATSGDVRRPATTSDDTSRSFSSLDQMDPFVDTSWDLIDYNTLINDVASTDLYWGDQSGAVTIDASLASVAPPKKESVEKECTRKRGRSSSCNRAENKACRERQRREKLNDRFLELSSTLDPGRPANTDKLAILGDAIRVLNQLKSESQECKEMNEKLLEEIKTLKAEKNELREEKLVLKAEKAKMEQQVKAMTNLNLPPSGFMTPHPAAYQAGATKMPVFPGYGYIPMWQYLPQSTRDTSHDHELRPPAA</sequence>
<dbReference type="PROSITE" id="PS50888">
    <property type="entry name" value="BHLH"/>
    <property type="match status" value="1"/>
</dbReference>
<evidence type="ECO:0000259" key="6">
    <source>
        <dbReference type="PROSITE" id="PS50888"/>
    </source>
</evidence>
<keyword evidence="2" id="KW-0805">Transcription regulation</keyword>
<comment type="caution">
    <text evidence="7">The sequence shown here is derived from an EMBL/GenBank/DDBJ whole genome shotgun (WGS) entry which is preliminary data.</text>
</comment>
<dbReference type="GO" id="GO:0003700">
    <property type="term" value="F:DNA-binding transcription factor activity"/>
    <property type="evidence" value="ECO:0007669"/>
    <property type="project" value="InterPro"/>
</dbReference>
<dbReference type="CDD" id="cd11446">
    <property type="entry name" value="bHLH_AtILR3_like"/>
    <property type="match status" value="1"/>
</dbReference>
<dbReference type="InterPro" id="IPR044818">
    <property type="entry name" value="ILR3-like"/>
</dbReference>
<dbReference type="Gene3D" id="4.10.280.10">
    <property type="entry name" value="Helix-loop-helix DNA-binding domain"/>
    <property type="match status" value="1"/>
</dbReference>
<keyword evidence="4" id="KW-0539">Nucleus</keyword>
<dbReference type="SMART" id="SM00353">
    <property type="entry name" value="HLH"/>
    <property type="match status" value="1"/>
</dbReference>
<dbReference type="InterPro" id="IPR036638">
    <property type="entry name" value="HLH_DNA-bd_sf"/>
</dbReference>
<dbReference type="AlphaFoldDB" id="A0AA38T2L0"/>
<organism evidence="7 8">
    <name type="scientific">Centaurea solstitialis</name>
    <name type="common">yellow star-thistle</name>
    <dbReference type="NCBI Taxonomy" id="347529"/>
    <lineage>
        <taxon>Eukaryota</taxon>
        <taxon>Viridiplantae</taxon>
        <taxon>Streptophyta</taxon>
        <taxon>Embryophyta</taxon>
        <taxon>Tracheophyta</taxon>
        <taxon>Spermatophyta</taxon>
        <taxon>Magnoliopsida</taxon>
        <taxon>eudicotyledons</taxon>
        <taxon>Gunneridae</taxon>
        <taxon>Pentapetalae</taxon>
        <taxon>asterids</taxon>
        <taxon>campanulids</taxon>
        <taxon>Asterales</taxon>
        <taxon>Asteraceae</taxon>
        <taxon>Carduoideae</taxon>
        <taxon>Cardueae</taxon>
        <taxon>Centaureinae</taxon>
        <taxon>Centaurea</taxon>
    </lineage>
</organism>
<evidence type="ECO:0000313" key="7">
    <source>
        <dbReference type="EMBL" id="KAJ9547316.1"/>
    </source>
</evidence>
<feature type="domain" description="BHLH" evidence="6">
    <location>
        <begin position="164"/>
        <end position="215"/>
    </location>
</feature>
<reference evidence="7" key="1">
    <citation type="submission" date="2023-03" db="EMBL/GenBank/DDBJ databases">
        <title>Chromosome-scale reference genome and RAD-based genetic map of yellow starthistle (Centaurea solstitialis) reveal putative structural variation and QTLs associated with invader traits.</title>
        <authorList>
            <person name="Reatini B."/>
            <person name="Cang F.A."/>
            <person name="Jiang Q."/>
            <person name="Mckibben M.T.W."/>
            <person name="Barker M.S."/>
            <person name="Rieseberg L.H."/>
            <person name="Dlugosch K.M."/>
        </authorList>
    </citation>
    <scope>NUCLEOTIDE SEQUENCE</scope>
    <source>
        <strain evidence="7">CAN-66</strain>
        <tissue evidence="7">Leaf</tissue>
    </source>
</reference>
<dbReference type="GO" id="GO:0006879">
    <property type="term" value="P:intracellular iron ion homeostasis"/>
    <property type="evidence" value="ECO:0007669"/>
    <property type="project" value="InterPro"/>
</dbReference>
<accession>A0AA38T2L0</accession>
<dbReference type="GO" id="GO:0046983">
    <property type="term" value="F:protein dimerization activity"/>
    <property type="evidence" value="ECO:0007669"/>
    <property type="project" value="InterPro"/>
</dbReference>
<dbReference type="SUPFAM" id="SSF47459">
    <property type="entry name" value="HLH, helix-loop-helix DNA-binding domain"/>
    <property type="match status" value="1"/>
</dbReference>
<comment type="subcellular location">
    <subcellularLocation>
        <location evidence="1">Nucleus</location>
    </subcellularLocation>
</comment>
<name>A0AA38T2L0_9ASTR</name>
<dbReference type="EMBL" id="JARYMX010000005">
    <property type="protein sequence ID" value="KAJ9547316.1"/>
    <property type="molecule type" value="Genomic_DNA"/>
</dbReference>
<keyword evidence="8" id="KW-1185">Reference proteome</keyword>
<evidence type="ECO:0000256" key="4">
    <source>
        <dbReference type="ARBA" id="ARBA00023242"/>
    </source>
</evidence>
<feature type="coiled-coil region" evidence="5">
    <location>
        <begin position="208"/>
        <end position="267"/>
    </location>
</feature>
<dbReference type="InterPro" id="IPR011598">
    <property type="entry name" value="bHLH_dom"/>
</dbReference>
<keyword evidence="3" id="KW-0804">Transcription</keyword>
<evidence type="ECO:0000256" key="2">
    <source>
        <dbReference type="ARBA" id="ARBA00023015"/>
    </source>
</evidence>
<keyword evidence="5" id="KW-0175">Coiled coil</keyword>
<protein>
    <recommendedName>
        <fullName evidence="6">BHLH domain-containing protein</fullName>
    </recommendedName>
</protein>
<evidence type="ECO:0000256" key="5">
    <source>
        <dbReference type="SAM" id="Coils"/>
    </source>
</evidence>
<dbReference type="PANTHER" id="PTHR46133:SF9">
    <property type="entry name" value="TRANSCRIPTION FACTOR BHLH104"/>
    <property type="match status" value="1"/>
</dbReference>
<dbReference type="Proteomes" id="UP001172457">
    <property type="component" value="Chromosome 5"/>
</dbReference>
<dbReference type="GO" id="GO:0005634">
    <property type="term" value="C:nucleus"/>
    <property type="evidence" value="ECO:0007669"/>
    <property type="project" value="UniProtKB-SubCell"/>
</dbReference>
<evidence type="ECO:0000256" key="3">
    <source>
        <dbReference type="ARBA" id="ARBA00023163"/>
    </source>
</evidence>
<evidence type="ECO:0000313" key="8">
    <source>
        <dbReference type="Proteomes" id="UP001172457"/>
    </source>
</evidence>
<gene>
    <name evidence="7" type="ORF">OSB04_019859</name>
</gene>